<dbReference type="InterPro" id="IPR029052">
    <property type="entry name" value="Metallo-depent_PP-like"/>
</dbReference>
<dbReference type="PANTHER" id="PTHR43143:SF1">
    <property type="entry name" value="SERINE_THREONINE-PROTEIN PHOSPHATASE CPPED1"/>
    <property type="match status" value="1"/>
</dbReference>
<evidence type="ECO:0000256" key="1">
    <source>
        <dbReference type="ARBA" id="ARBA00022729"/>
    </source>
</evidence>
<dbReference type="AlphaFoldDB" id="A0A328YTJ1"/>
<feature type="domain" description="Calcineurin-like phosphoesterase" evidence="3">
    <location>
        <begin position="153"/>
        <end position="396"/>
    </location>
</feature>
<evidence type="ECO:0000259" key="4">
    <source>
        <dbReference type="Pfam" id="PF18962"/>
    </source>
</evidence>
<dbReference type="PANTHER" id="PTHR43143">
    <property type="entry name" value="METALLOPHOSPHOESTERASE, CALCINEURIN SUPERFAMILY"/>
    <property type="match status" value="1"/>
</dbReference>
<dbReference type="GO" id="GO:0016787">
    <property type="term" value="F:hydrolase activity"/>
    <property type="evidence" value="ECO:0007669"/>
    <property type="project" value="InterPro"/>
</dbReference>
<dbReference type="Pfam" id="PF00149">
    <property type="entry name" value="Metallophos"/>
    <property type="match status" value="1"/>
</dbReference>
<feature type="chain" id="PRO_5016427625" evidence="2">
    <location>
        <begin position="29"/>
        <end position="566"/>
    </location>
</feature>
<dbReference type="InterPro" id="IPR004843">
    <property type="entry name" value="Calcineurin-like_PHP"/>
</dbReference>
<proteinExistence type="predicted"/>
<sequence>MKIKAPFLNLKCNLVCCMLLCSVLQSIAQQQSIILGRPTDTSITASILLDQNVTYYLEYGTQSGNYPNSTVIYTNAANVPDEIDITNLAPNTQYYYRMQYKVVGATSYTPTSEYKFHTQRPAGSPFTFTVEADEHLYSGYSDAGIYQVTLANEKSENPDFMLSLGDIFGDDHSPTTTTSADMDVLHKNYRQYLGQICNSVPLYICLGNHDAENDYYLNVNGIYTTATNNLPAAPNGIGVWGTQWRKYYYPNPFPNGFYTGNTNSEGFGMDLPENYYAWTWGDALFVVLDVYRTEIFPGATPVDGSKPQNWDWTLGYSQYQWMRNVLENSTAAHKFVFAHHSRGQGRGGIVWAPGYEWGGMQNNQYKFDQYRPGWGKPIHQVFIDTGVDIFFQGHDHLFAKEQLNGVVYQEVPMPSDATYTLGYTANASAYSDVTLDGTGHVKVDVSDNCVTVSYVKSYIPGTTGATGHTNGEIGYTYSVGACALNTNDAGTKKSKVFTYPNPSDDKLYIAWDNDYTNHHYELTNILGQTLVTFETNELETSTIPDGIYFLQIDQIKDLTKKIIIKH</sequence>
<organism evidence="5 6">
    <name type="scientific">Flavobacterium aciduliphilum</name>
    <dbReference type="NCBI Taxonomy" id="1101402"/>
    <lineage>
        <taxon>Bacteria</taxon>
        <taxon>Pseudomonadati</taxon>
        <taxon>Bacteroidota</taxon>
        <taxon>Flavobacteriia</taxon>
        <taxon>Flavobacteriales</taxon>
        <taxon>Flavobacteriaceae</taxon>
        <taxon>Flavobacterium</taxon>
    </lineage>
</organism>
<dbReference type="Pfam" id="PF18962">
    <property type="entry name" value="Por_Secre_tail"/>
    <property type="match status" value="1"/>
</dbReference>
<comment type="caution">
    <text evidence="5">The sequence shown here is derived from an EMBL/GenBank/DDBJ whole genome shotgun (WGS) entry which is preliminary data.</text>
</comment>
<evidence type="ECO:0000259" key="3">
    <source>
        <dbReference type="Pfam" id="PF00149"/>
    </source>
</evidence>
<evidence type="ECO:0000313" key="6">
    <source>
        <dbReference type="Proteomes" id="UP000248840"/>
    </source>
</evidence>
<keyword evidence="1 2" id="KW-0732">Signal</keyword>
<dbReference type="Proteomes" id="UP000248840">
    <property type="component" value="Unassembled WGS sequence"/>
</dbReference>
<dbReference type="SUPFAM" id="SSF56300">
    <property type="entry name" value="Metallo-dependent phosphatases"/>
    <property type="match status" value="1"/>
</dbReference>
<protein>
    <submittedName>
        <fullName evidence="5">Putative secreted protein (Por secretion system target)</fullName>
    </submittedName>
</protein>
<evidence type="ECO:0000256" key="2">
    <source>
        <dbReference type="SAM" id="SignalP"/>
    </source>
</evidence>
<dbReference type="InterPro" id="IPR026444">
    <property type="entry name" value="Secre_tail"/>
</dbReference>
<dbReference type="EMBL" id="QLSZ01000001">
    <property type="protein sequence ID" value="RAR75502.1"/>
    <property type="molecule type" value="Genomic_DNA"/>
</dbReference>
<feature type="signal peptide" evidence="2">
    <location>
        <begin position="1"/>
        <end position="28"/>
    </location>
</feature>
<name>A0A328YTJ1_9FLAO</name>
<accession>A0A328YTJ1</accession>
<dbReference type="Gene3D" id="3.60.21.10">
    <property type="match status" value="1"/>
</dbReference>
<gene>
    <name evidence="5" type="ORF">CLV55_101202</name>
</gene>
<dbReference type="NCBIfam" id="TIGR04183">
    <property type="entry name" value="Por_Secre_tail"/>
    <property type="match status" value="1"/>
</dbReference>
<feature type="domain" description="Secretion system C-terminal sorting" evidence="4">
    <location>
        <begin position="499"/>
        <end position="564"/>
    </location>
</feature>
<dbReference type="InterPro" id="IPR051918">
    <property type="entry name" value="STPP_CPPED1"/>
</dbReference>
<reference evidence="5 6" key="1">
    <citation type="submission" date="2018-06" db="EMBL/GenBank/DDBJ databases">
        <title>Genomic Encyclopedia of Archaeal and Bacterial Type Strains, Phase II (KMG-II): from individual species to whole genera.</title>
        <authorList>
            <person name="Goeker M."/>
        </authorList>
    </citation>
    <scope>NUCLEOTIDE SEQUENCE [LARGE SCALE GENOMIC DNA]</scope>
    <source>
        <strain evidence="5 6">DSM 25663</strain>
    </source>
</reference>
<keyword evidence="6" id="KW-1185">Reference proteome</keyword>
<evidence type="ECO:0000313" key="5">
    <source>
        <dbReference type="EMBL" id="RAR75502.1"/>
    </source>
</evidence>